<evidence type="ECO:0000313" key="2">
    <source>
        <dbReference type="EMBL" id="VFK54931.1"/>
    </source>
</evidence>
<dbReference type="EMBL" id="CAADFY010000076">
    <property type="protein sequence ID" value="VFK55889.1"/>
    <property type="molecule type" value="Genomic_DNA"/>
</dbReference>
<dbReference type="AlphaFoldDB" id="A0A450ZMC9"/>
<protein>
    <submittedName>
        <fullName evidence="2">Uncharacterized protein</fullName>
    </submittedName>
</protein>
<gene>
    <name evidence="2" type="ORF">BECKTUN1418D_GA0071000_10253</name>
    <name evidence="4" type="ORF">BECKTUN1418E_GA0071001_107312</name>
    <name evidence="3" type="ORF">BECKTUN1418F_GA0071002_107612</name>
</gene>
<dbReference type="EMBL" id="CAADFX010000025">
    <property type="protein sequence ID" value="VFK54931.1"/>
    <property type="molecule type" value="Genomic_DNA"/>
</dbReference>
<dbReference type="EMBL" id="CAADFV010000073">
    <property type="protein sequence ID" value="VFK61923.1"/>
    <property type="molecule type" value="Genomic_DNA"/>
</dbReference>
<sequence length="202" mass="22234">MTENKPKTDPVQSSERMDELEKTCFVIMPFGKKDVGEKEVDFNAIYHDIFEPAIGEAKTPEGQPMIPARTDMDAFSGSINQEMFEYIMYSRMAFADISGFNPNVFYEIGARHGAQESGTVIFRQTDHDIPYDINSIKVFEYDHGSDKKAKKSREVITQVLSGDTQAQPPGQPGENRAAGAMGCQSSARKSGGSSTAANPSME</sequence>
<feature type="region of interest" description="Disordered" evidence="1">
    <location>
        <begin position="159"/>
        <end position="202"/>
    </location>
</feature>
<proteinExistence type="predicted"/>
<name>A0A450ZMC9_9GAMM</name>
<accession>A0A450ZMC9</accession>
<evidence type="ECO:0000313" key="4">
    <source>
        <dbReference type="EMBL" id="VFK61923.1"/>
    </source>
</evidence>
<organism evidence="2">
    <name type="scientific">Candidatus Kentrum sp. TUN</name>
    <dbReference type="NCBI Taxonomy" id="2126343"/>
    <lineage>
        <taxon>Bacteria</taxon>
        <taxon>Pseudomonadati</taxon>
        <taxon>Pseudomonadota</taxon>
        <taxon>Gammaproteobacteria</taxon>
        <taxon>Candidatus Kentrum</taxon>
    </lineage>
</organism>
<reference evidence="2" key="1">
    <citation type="submission" date="2019-02" db="EMBL/GenBank/DDBJ databases">
        <authorList>
            <person name="Gruber-Vodicka R. H."/>
            <person name="Seah K. B. B."/>
        </authorList>
    </citation>
    <scope>NUCLEOTIDE SEQUENCE</scope>
    <source>
        <strain evidence="2">BECK_BY1</strain>
        <strain evidence="4">BECK_BY2</strain>
        <strain evidence="3">BECK_BY3</strain>
    </source>
</reference>
<evidence type="ECO:0000313" key="3">
    <source>
        <dbReference type="EMBL" id="VFK55889.1"/>
    </source>
</evidence>
<feature type="compositionally biased region" description="Polar residues" evidence="1">
    <location>
        <begin position="159"/>
        <end position="168"/>
    </location>
</feature>
<evidence type="ECO:0000256" key="1">
    <source>
        <dbReference type="SAM" id="MobiDB-lite"/>
    </source>
</evidence>
<feature type="compositionally biased region" description="Polar residues" evidence="1">
    <location>
        <begin position="183"/>
        <end position="202"/>
    </location>
</feature>